<feature type="compositionally biased region" description="Low complexity" evidence="1">
    <location>
        <begin position="37"/>
        <end position="54"/>
    </location>
</feature>
<sequence>DRGHRGWHREGSWGLSSALSRQSGTPSQRRWPGAHGGSQPLSSLPSGQSLSPSQRHPRGTQPPLAQRRDRGGQGAAGAVTVAGTVTVAVSAISPGWGSPAGRYRGVPGGPGAAVPPHPSPGQLASSAPSGQWR</sequence>
<protein>
    <submittedName>
        <fullName evidence="2">Uncharacterized protein</fullName>
    </submittedName>
</protein>
<evidence type="ECO:0000256" key="1">
    <source>
        <dbReference type="SAM" id="MobiDB-lite"/>
    </source>
</evidence>
<reference evidence="2" key="3">
    <citation type="submission" date="2025-09" db="UniProtKB">
        <authorList>
            <consortium name="Ensembl"/>
        </authorList>
    </citation>
    <scope>IDENTIFICATION</scope>
</reference>
<reference evidence="2 3" key="1">
    <citation type="journal article" date="2010" name="Nature">
        <title>The genome of a songbird.</title>
        <authorList>
            <person name="Warren W.C."/>
            <person name="Clayton D.F."/>
            <person name="Ellegren H."/>
            <person name="Arnold A.P."/>
            <person name="Hillier L.W."/>
            <person name="Kunstner A."/>
            <person name="Searle S."/>
            <person name="White S."/>
            <person name="Vilella A.J."/>
            <person name="Fairley S."/>
            <person name="Heger A."/>
            <person name="Kong L."/>
            <person name="Ponting C.P."/>
            <person name="Jarvis E.D."/>
            <person name="Mello C.V."/>
            <person name="Minx P."/>
            <person name="Lovell P."/>
            <person name="Velho T.A."/>
            <person name="Ferris M."/>
            <person name="Balakrishnan C.N."/>
            <person name="Sinha S."/>
            <person name="Blatti C."/>
            <person name="London S.E."/>
            <person name="Li Y."/>
            <person name="Lin Y.C."/>
            <person name="George J."/>
            <person name="Sweedler J."/>
            <person name="Southey B."/>
            <person name="Gunaratne P."/>
            <person name="Watson M."/>
            <person name="Nam K."/>
            <person name="Backstrom N."/>
            <person name="Smeds L."/>
            <person name="Nabholz B."/>
            <person name="Itoh Y."/>
            <person name="Whitney O."/>
            <person name="Pfenning A.R."/>
            <person name="Howard J."/>
            <person name="Volker M."/>
            <person name="Skinner B.M."/>
            <person name="Griffin D.K."/>
            <person name="Ye L."/>
            <person name="McLaren W.M."/>
            <person name="Flicek P."/>
            <person name="Quesada V."/>
            <person name="Velasco G."/>
            <person name="Lopez-Otin C."/>
            <person name="Puente X.S."/>
            <person name="Olender T."/>
            <person name="Lancet D."/>
            <person name="Smit A.F."/>
            <person name="Hubley R."/>
            <person name="Konkel M.K."/>
            <person name="Walker J.A."/>
            <person name="Batzer M.A."/>
            <person name="Gu W."/>
            <person name="Pollock D.D."/>
            <person name="Chen L."/>
            <person name="Cheng Z."/>
            <person name="Eichler E.E."/>
            <person name="Stapley J."/>
            <person name="Slate J."/>
            <person name="Ekblom R."/>
            <person name="Birkhead T."/>
            <person name="Burke T."/>
            <person name="Burt D."/>
            <person name="Scharff C."/>
            <person name="Adam I."/>
            <person name="Richard H."/>
            <person name="Sultan M."/>
            <person name="Soldatov A."/>
            <person name="Lehrach H."/>
            <person name="Edwards S.V."/>
            <person name="Yang S.P."/>
            <person name="Li X."/>
            <person name="Graves T."/>
            <person name="Fulton L."/>
            <person name="Nelson J."/>
            <person name="Chinwalla A."/>
            <person name="Hou S."/>
            <person name="Mardis E.R."/>
            <person name="Wilson R.K."/>
        </authorList>
    </citation>
    <scope>NUCLEOTIDE SEQUENCE [LARGE SCALE GENOMIC DNA]</scope>
</reference>
<evidence type="ECO:0000313" key="2">
    <source>
        <dbReference type="Ensembl" id="ENSTGUP00000034193.1"/>
    </source>
</evidence>
<feature type="region of interest" description="Disordered" evidence="1">
    <location>
        <begin position="92"/>
        <end position="133"/>
    </location>
</feature>
<reference evidence="2" key="2">
    <citation type="submission" date="2025-08" db="UniProtKB">
        <authorList>
            <consortium name="Ensembl"/>
        </authorList>
    </citation>
    <scope>IDENTIFICATION</scope>
</reference>
<keyword evidence="3" id="KW-1185">Reference proteome</keyword>
<feature type="compositionally biased region" description="Polar residues" evidence="1">
    <location>
        <begin position="122"/>
        <end position="133"/>
    </location>
</feature>
<dbReference type="InParanoid" id="A0A674HEL3"/>
<dbReference type="Proteomes" id="UP000007754">
    <property type="component" value="Chromosome 2"/>
</dbReference>
<organism evidence="2 3">
    <name type="scientific">Taeniopygia guttata</name>
    <name type="common">Zebra finch</name>
    <name type="synonym">Poephila guttata</name>
    <dbReference type="NCBI Taxonomy" id="59729"/>
    <lineage>
        <taxon>Eukaryota</taxon>
        <taxon>Metazoa</taxon>
        <taxon>Chordata</taxon>
        <taxon>Craniata</taxon>
        <taxon>Vertebrata</taxon>
        <taxon>Euteleostomi</taxon>
        <taxon>Archelosauria</taxon>
        <taxon>Archosauria</taxon>
        <taxon>Dinosauria</taxon>
        <taxon>Saurischia</taxon>
        <taxon>Theropoda</taxon>
        <taxon>Coelurosauria</taxon>
        <taxon>Aves</taxon>
        <taxon>Neognathae</taxon>
        <taxon>Neoaves</taxon>
        <taxon>Telluraves</taxon>
        <taxon>Australaves</taxon>
        <taxon>Passeriformes</taxon>
        <taxon>Passeroidea</taxon>
        <taxon>Estrildidae</taxon>
        <taxon>Estrildinae</taxon>
        <taxon>Taeniopygia</taxon>
    </lineage>
</organism>
<feature type="compositionally biased region" description="Polar residues" evidence="1">
    <location>
        <begin position="14"/>
        <end position="28"/>
    </location>
</feature>
<feature type="region of interest" description="Disordered" evidence="1">
    <location>
        <begin position="1"/>
        <end position="78"/>
    </location>
</feature>
<dbReference type="AlphaFoldDB" id="A0A674HEL3"/>
<proteinExistence type="predicted"/>
<accession>A0A674HEL3</accession>
<name>A0A674HEL3_TAEGU</name>
<evidence type="ECO:0000313" key="3">
    <source>
        <dbReference type="Proteomes" id="UP000007754"/>
    </source>
</evidence>
<dbReference type="Ensembl" id="ENSTGUT00000028698.1">
    <property type="protein sequence ID" value="ENSTGUP00000034193.1"/>
    <property type="gene ID" value="ENSTGUG00000029731.1"/>
</dbReference>